<feature type="compositionally biased region" description="Polar residues" evidence="1">
    <location>
        <begin position="1"/>
        <end position="15"/>
    </location>
</feature>
<keyword evidence="2" id="KW-0812">Transmembrane</keyword>
<reference evidence="3 4" key="1">
    <citation type="journal article" date="2016" name="Nat. Commun.">
        <title>Thousands of microbial genomes shed light on interconnected biogeochemical processes in an aquifer system.</title>
        <authorList>
            <person name="Anantharaman K."/>
            <person name="Brown C.T."/>
            <person name="Hug L.A."/>
            <person name="Sharon I."/>
            <person name="Castelle C.J."/>
            <person name="Probst A.J."/>
            <person name="Thomas B.C."/>
            <person name="Singh A."/>
            <person name="Wilkins M.J."/>
            <person name="Karaoz U."/>
            <person name="Brodie E.L."/>
            <person name="Williams K.H."/>
            <person name="Hubbard S.S."/>
            <person name="Banfield J.F."/>
        </authorList>
    </citation>
    <scope>NUCLEOTIDE SEQUENCE [LARGE SCALE GENOMIC DNA]</scope>
</reference>
<feature type="compositionally biased region" description="Polar residues" evidence="1">
    <location>
        <begin position="36"/>
        <end position="48"/>
    </location>
</feature>
<proteinExistence type="predicted"/>
<feature type="transmembrane region" description="Helical" evidence="2">
    <location>
        <begin position="86"/>
        <end position="107"/>
    </location>
</feature>
<feature type="region of interest" description="Disordered" evidence="1">
    <location>
        <begin position="194"/>
        <end position="244"/>
    </location>
</feature>
<protein>
    <submittedName>
        <fullName evidence="3">Uncharacterized protein</fullName>
    </submittedName>
</protein>
<evidence type="ECO:0000313" key="3">
    <source>
        <dbReference type="EMBL" id="OGM63425.1"/>
    </source>
</evidence>
<name>A0A1F8BJA1_9BACT</name>
<dbReference type="EMBL" id="MGHF01000017">
    <property type="protein sequence ID" value="OGM63425.1"/>
    <property type="molecule type" value="Genomic_DNA"/>
</dbReference>
<feature type="compositionally biased region" description="Low complexity" evidence="1">
    <location>
        <begin position="70"/>
        <end position="82"/>
    </location>
</feature>
<comment type="caution">
    <text evidence="3">The sequence shown here is derived from an EMBL/GenBank/DDBJ whole genome shotgun (WGS) entry which is preliminary data.</text>
</comment>
<keyword evidence="2" id="KW-0472">Membrane</keyword>
<dbReference type="AlphaFoldDB" id="A0A1F8BJA1"/>
<sequence length="559" mass="60223">MDPKITSPSDQNQNGADFMAPPPLPQSNPTQPADKTLSQSQGTVTPLSKPNIPIEESPPLIDNHTVIAEGSGSTSGGRSRSSSGRIIATILGIALLVLGVGAGVVLVRQPTQFRTSAWDCEKYNFRVSQDGVVTVKNDSSMDEPLQKAKVFINSVEVATFDVPNLKSDEESTLGNVSVPDNGFSWQVIGSKDCSDSGTYGPKETPKPPKYETRIDCSGAFIKNTSDDDDDDNNNDNDDNDNHKISGIFEQFDPYFKKEFSLGPGESASQNWQGDLTPNVTLMYIDVSGQGRIKGEHYPSNCGTPSPTPTSTPNLSCPSGTELLFSNLGQQLRVGGTVAQGGTISSQQGSCTVISKNGVLLAQYCKKITVDFPSSVLLDTALIFDNDPKSGEQPWSINGISLTVTGGNKWASQKLDKTATQMIFDNGGDSSNFNVCVKKQEATPTPTATPITCINAQCVDIKAYSVTGSVTDPSNWEALTSADLSNLKKGDKVYFTVLGTTSSGTIDKARFRVNSNTWDTEVTSKKPGSEEFYYSYEVPDNTYSFEVNAQVHHNELDQWM</sequence>
<evidence type="ECO:0000256" key="1">
    <source>
        <dbReference type="SAM" id="MobiDB-lite"/>
    </source>
</evidence>
<feature type="compositionally biased region" description="Basic and acidic residues" evidence="1">
    <location>
        <begin position="203"/>
        <end position="214"/>
    </location>
</feature>
<organism evidence="3 4">
    <name type="scientific">Candidatus Woesebacteria bacterium RIFCSPLOWO2_01_FULL_39_21</name>
    <dbReference type="NCBI Taxonomy" id="1802519"/>
    <lineage>
        <taxon>Bacteria</taxon>
        <taxon>Candidatus Woeseibacteriota</taxon>
    </lineage>
</organism>
<keyword evidence="2" id="KW-1133">Transmembrane helix</keyword>
<dbReference type="STRING" id="1802519.A2961_03100"/>
<gene>
    <name evidence="3" type="ORF">A2961_03100</name>
</gene>
<evidence type="ECO:0000313" key="4">
    <source>
        <dbReference type="Proteomes" id="UP000177082"/>
    </source>
</evidence>
<accession>A0A1F8BJA1</accession>
<evidence type="ECO:0000256" key="2">
    <source>
        <dbReference type="SAM" id="Phobius"/>
    </source>
</evidence>
<feature type="compositionally biased region" description="Acidic residues" evidence="1">
    <location>
        <begin position="226"/>
        <end position="238"/>
    </location>
</feature>
<feature type="region of interest" description="Disordered" evidence="1">
    <location>
        <begin position="1"/>
        <end position="82"/>
    </location>
</feature>
<dbReference type="Proteomes" id="UP000177082">
    <property type="component" value="Unassembled WGS sequence"/>
</dbReference>